<comment type="pathway">
    <text evidence="2">Protein modification; protein ubiquitination.</text>
</comment>
<dbReference type="Pfam" id="PF00899">
    <property type="entry name" value="ThiF"/>
    <property type="match status" value="2"/>
</dbReference>
<dbReference type="Gene3D" id="2.40.30.180">
    <property type="entry name" value="Ubiquitin-activating enzyme E1, FCCH domain"/>
    <property type="match status" value="1"/>
</dbReference>
<dbReference type="Gene3D" id="3.40.50.720">
    <property type="entry name" value="NAD(P)-binding Rossmann-like Domain"/>
    <property type="match status" value="1"/>
</dbReference>
<dbReference type="GO" id="GO:0005524">
    <property type="term" value="F:ATP binding"/>
    <property type="evidence" value="ECO:0007669"/>
    <property type="project" value="UniProtKB-KW"/>
</dbReference>
<dbReference type="GO" id="GO:0031510">
    <property type="term" value="C:SUMO activating enzyme complex"/>
    <property type="evidence" value="ECO:0007669"/>
    <property type="project" value="TreeGrafter"/>
</dbReference>
<dbReference type="InterPro" id="IPR042449">
    <property type="entry name" value="Ub-E1_IAD_1"/>
</dbReference>
<dbReference type="PANTHER" id="PTHR10953">
    <property type="entry name" value="UBIQUITIN-ACTIVATING ENZYME E1"/>
    <property type="match status" value="1"/>
</dbReference>
<dbReference type="Pfam" id="PF09358">
    <property type="entry name" value="E1_UFD"/>
    <property type="match status" value="1"/>
</dbReference>
<reference evidence="15" key="1">
    <citation type="submission" date="2022-11" db="UniProtKB">
        <authorList>
            <consortium name="WormBaseParasite"/>
        </authorList>
    </citation>
    <scope>IDENTIFICATION</scope>
</reference>
<evidence type="ECO:0000313" key="14">
    <source>
        <dbReference type="Proteomes" id="UP000887581"/>
    </source>
</evidence>
<dbReference type="GO" id="GO:0005737">
    <property type="term" value="C:cytoplasm"/>
    <property type="evidence" value="ECO:0007669"/>
    <property type="project" value="TreeGrafter"/>
</dbReference>
<dbReference type="AlphaFoldDB" id="A0A915PLY0"/>
<keyword evidence="7 12" id="KW-0547">Nucleotide-binding</keyword>
<evidence type="ECO:0000256" key="8">
    <source>
        <dbReference type="ARBA" id="ARBA00022786"/>
    </source>
</evidence>
<dbReference type="InterPro" id="IPR042063">
    <property type="entry name" value="Ubi_acti_E1_SCCH"/>
</dbReference>
<dbReference type="InterPro" id="IPR033127">
    <property type="entry name" value="UBQ-activ_enz_E1_Cys_AS"/>
</dbReference>
<dbReference type="Gene3D" id="3.40.50.12550">
    <property type="entry name" value="Ubiquitin-activating enzyme E1, inactive adenylation domain, subdomain 2"/>
    <property type="match status" value="1"/>
</dbReference>
<evidence type="ECO:0000256" key="12">
    <source>
        <dbReference type="RuleBase" id="RU000519"/>
    </source>
</evidence>
<dbReference type="InterPro" id="IPR038252">
    <property type="entry name" value="UBA_E1_C_sf"/>
</dbReference>
<dbReference type="EC" id="6.2.1.45" evidence="5"/>
<evidence type="ECO:0000256" key="5">
    <source>
        <dbReference type="ARBA" id="ARBA00012990"/>
    </source>
</evidence>
<dbReference type="GO" id="GO:0004839">
    <property type="term" value="F:ubiquitin activating enzyme activity"/>
    <property type="evidence" value="ECO:0007669"/>
    <property type="project" value="UniProtKB-EC"/>
</dbReference>
<feature type="active site" description="Glycyl thioester intermediate" evidence="11">
    <location>
        <position position="626"/>
    </location>
</feature>
<dbReference type="GO" id="GO:0019948">
    <property type="term" value="F:SUMO activating enzyme activity"/>
    <property type="evidence" value="ECO:0007669"/>
    <property type="project" value="TreeGrafter"/>
</dbReference>
<evidence type="ECO:0000256" key="4">
    <source>
        <dbReference type="ARBA" id="ARBA00011245"/>
    </source>
</evidence>
<protein>
    <recommendedName>
        <fullName evidence="5">E1 ubiquitin-activating enzyme</fullName>
        <ecNumber evidence="5">6.2.1.45</ecNumber>
    </recommendedName>
    <alternativeName>
        <fullName evidence="10">Ubiquitin-activating enzyme E1</fullName>
    </alternativeName>
</protein>
<dbReference type="InterPro" id="IPR035985">
    <property type="entry name" value="Ubiquitin-activating_enz"/>
</dbReference>
<evidence type="ECO:0000256" key="11">
    <source>
        <dbReference type="PROSITE-ProRule" id="PRU10132"/>
    </source>
</evidence>
<dbReference type="FunFam" id="3.50.50.80:FF:000001">
    <property type="entry name" value="ubiquitin-like modifier-activating enzyme 1"/>
    <property type="match status" value="1"/>
</dbReference>
<evidence type="ECO:0000256" key="10">
    <source>
        <dbReference type="ARBA" id="ARBA00030371"/>
    </source>
</evidence>
<comment type="similarity">
    <text evidence="3 12">Belongs to the ubiquitin-activating E1 family.</text>
</comment>
<dbReference type="CDD" id="cd01490">
    <property type="entry name" value="Ube1_repeat2"/>
    <property type="match status" value="1"/>
</dbReference>
<dbReference type="FunFam" id="3.10.290.60:FF:000001">
    <property type="entry name" value="Ubiquitin-activating enzyme E1 2"/>
    <property type="match status" value="1"/>
</dbReference>
<dbReference type="InterPro" id="IPR045886">
    <property type="entry name" value="ThiF/MoeB/HesA"/>
</dbReference>
<dbReference type="WBParaSite" id="sdigi.contig250.g6680.t1">
    <property type="protein sequence ID" value="sdigi.contig250.g6680.t1"/>
    <property type="gene ID" value="sdigi.contig250.g6680"/>
</dbReference>
<dbReference type="Gene3D" id="1.10.10.2660">
    <property type="entry name" value="Ubiquitin-activating enzyme E1, SCCH domain"/>
    <property type="match status" value="1"/>
</dbReference>
<sequence>MNYLHFPPLNELRLIKSEILQRQTDSPTESAKMGINSENGMSDKSDVVLDKNLYSRQIYALGESAMMHLRKASVLISGIGSVGVEIAKNLILGGIRQVTIHDIRDAKWLDLSAQYFLKKSDIGRNRAEASFERLAELNDSVTCHLSTEPLCENFIKEFDLVVLTDAPLSMQLMVNDWTRKHGRRFITADARGLFAFIFVDVGAEFEVDDPNGERCRESLIEHIDGETGDVTTLDNTMHGLEDGDYVTFSELKGMTELNDIKPLKVSVKKPDVFSIGKVATKFSPYIEGGRFIQVKVPSTVSHKSLKESLENPDIVIWDFAKFENPTHLHALWQALHAFEAKHKRSPMPRSDDDVALLKAELPLGFESNEKLLRIFSYQACGNLAPIASIVGGIAAQEAMKAITHHMTPLKQFLYIDCVEALPGDWSPFDNEKLTASDCKLKNCQYDGQVVVFGQAFQEALFKQKYFIVGAGAIGCELLKNLAMMGVACGSDGKLKITDMDQIEISNLNRQFLFRRSDVGSKKSEVAAKAVRIFNPDIKIDSLSERVGSDTENIFTDDFFNDLNGVLNALDNVDARRYMDRRCIYYRLPLLDSGTMGTKGNAQVIYPHLTESYGSSVDPPEKDIPICTLKNFPNEIQHTIQWARDLFEGLFTTPAETVNQFISDERGFLQRVDQMNTAQRLHILSKVEEALITERPRDAEDCIKWARMNFQEYFHNMIAQLLYMFPPDQMTEQGIKFWSGSKRCPHVLDFNPDEPEHFNFVWSASILRAQQYGIPPITDKAKFLAVLKEICPPPFMPKSDVKIAVTEAEAKQEEKAVADDDVDEKLQSVMMNLAKLNKKTTKSLLPIDFEKDDDTNHHMEFITAASNLRADNYQIAPADVMKTKQIAGRIIPAIATTTAAVAGLVCTELYKMIGDGHKLPNVPLEVFKNGFLNLALPFFGFSEPIAAPKKKVGFKCADGHFTLWDRFEVQGPKKMKELIQWIKEETGLDVTMMSCGVSLIYSFFLSSDKRTERLEQDMKEVVEEVTRKKIPDYVKSIVLEVIANNQDEEDVEIPYIKFNLR</sequence>
<keyword evidence="6 12" id="KW-0436">Ligase</keyword>
<keyword evidence="8 12" id="KW-0833">Ubl conjugation pathway</keyword>
<proteinExistence type="inferred from homology"/>
<dbReference type="FunFam" id="3.40.50.720:FF:000015">
    <property type="entry name" value="Ubiquitin-activating enzyme E1 1"/>
    <property type="match status" value="1"/>
</dbReference>
<keyword evidence="14" id="KW-1185">Reference proteome</keyword>
<dbReference type="Proteomes" id="UP000887581">
    <property type="component" value="Unplaced"/>
</dbReference>
<organism evidence="14 15">
    <name type="scientific">Setaria digitata</name>
    <dbReference type="NCBI Taxonomy" id="48799"/>
    <lineage>
        <taxon>Eukaryota</taxon>
        <taxon>Metazoa</taxon>
        <taxon>Ecdysozoa</taxon>
        <taxon>Nematoda</taxon>
        <taxon>Chromadorea</taxon>
        <taxon>Rhabditida</taxon>
        <taxon>Spirurina</taxon>
        <taxon>Spiruromorpha</taxon>
        <taxon>Filarioidea</taxon>
        <taxon>Setariidae</taxon>
        <taxon>Setaria</taxon>
    </lineage>
</organism>
<comment type="catalytic activity">
    <reaction evidence="1">
        <text>ATP + ubiquitin + [E1 ubiquitin-activating enzyme]-L-cysteine = AMP + diphosphate + S-ubiquitinyl-[E1 ubiquitin-activating enzyme]-L-cysteine.</text>
        <dbReference type="EC" id="6.2.1.45"/>
    </reaction>
</comment>
<dbReference type="GO" id="GO:0016925">
    <property type="term" value="P:protein sumoylation"/>
    <property type="evidence" value="ECO:0007669"/>
    <property type="project" value="TreeGrafter"/>
</dbReference>
<dbReference type="Pfam" id="PF10585">
    <property type="entry name" value="UBA_E1_SCCH"/>
    <property type="match status" value="1"/>
</dbReference>
<name>A0A915PLY0_9BILA</name>
<evidence type="ECO:0000313" key="15">
    <source>
        <dbReference type="WBParaSite" id="sdigi.contig250.g6680.t1"/>
    </source>
</evidence>
<dbReference type="FunFam" id="2.40.30.180:FF:000001">
    <property type="entry name" value="ubiquitin-like modifier-activating enzyme 1"/>
    <property type="match status" value="1"/>
</dbReference>
<evidence type="ECO:0000256" key="2">
    <source>
        <dbReference type="ARBA" id="ARBA00004906"/>
    </source>
</evidence>
<dbReference type="InterPro" id="IPR018075">
    <property type="entry name" value="UBQ-activ_enz_E1"/>
</dbReference>
<accession>A0A915PLY0</accession>
<dbReference type="PROSITE" id="PS00865">
    <property type="entry name" value="UBIQUITIN_ACTIVAT_2"/>
    <property type="match status" value="1"/>
</dbReference>
<dbReference type="FunFam" id="3.50.50.80:FF:000002">
    <property type="entry name" value="SUMO-activating enzyme subunit 2"/>
    <property type="match status" value="1"/>
</dbReference>
<dbReference type="InterPro" id="IPR000594">
    <property type="entry name" value="ThiF_NAD_FAD-bd"/>
</dbReference>
<dbReference type="PANTHER" id="PTHR10953:SF4">
    <property type="entry name" value="UBIQUITIN-ACTIVATING ENZYME E1 C-TERMINAL DOMAIN-CONTAINING PROTEIN"/>
    <property type="match status" value="1"/>
</dbReference>
<evidence type="ECO:0000256" key="3">
    <source>
        <dbReference type="ARBA" id="ARBA00005673"/>
    </source>
</evidence>
<evidence type="ECO:0000256" key="9">
    <source>
        <dbReference type="ARBA" id="ARBA00022840"/>
    </source>
</evidence>
<dbReference type="NCBIfam" id="TIGR01408">
    <property type="entry name" value="Ube1"/>
    <property type="match status" value="1"/>
</dbReference>
<comment type="subunit">
    <text evidence="4">Monomer.</text>
</comment>
<dbReference type="InterPro" id="IPR000011">
    <property type="entry name" value="UBQ/SUMO-activ_enz_E1-like"/>
</dbReference>
<feature type="domain" description="Ubiquitin-activating enzyme E1 C-terminal" evidence="13">
    <location>
        <begin position="926"/>
        <end position="1055"/>
    </location>
</feature>
<dbReference type="InterPro" id="IPR019572">
    <property type="entry name" value="UBA_E1_SCCH"/>
</dbReference>
<dbReference type="SMART" id="SM00985">
    <property type="entry name" value="UBA_e1_C"/>
    <property type="match status" value="1"/>
</dbReference>
<evidence type="ECO:0000259" key="13">
    <source>
        <dbReference type="SMART" id="SM00985"/>
    </source>
</evidence>
<dbReference type="SUPFAM" id="SSF69572">
    <property type="entry name" value="Activating enzymes of the ubiquitin-like proteins"/>
    <property type="match status" value="2"/>
</dbReference>
<dbReference type="InterPro" id="IPR018965">
    <property type="entry name" value="Ub-activating_enz_E1_C"/>
</dbReference>
<evidence type="ECO:0000256" key="6">
    <source>
        <dbReference type="ARBA" id="ARBA00022598"/>
    </source>
</evidence>
<evidence type="ECO:0000256" key="1">
    <source>
        <dbReference type="ARBA" id="ARBA00000488"/>
    </source>
</evidence>
<dbReference type="InterPro" id="IPR042302">
    <property type="entry name" value="E1_FCCH_sf"/>
</dbReference>
<dbReference type="PRINTS" id="PR01849">
    <property type="entry name" value="UBIQUITINACT"/>
</dbReference>
<dbReference type="Gene3D" id="3.50.50.80">
    <property type="entry name" value="Ubiquitin-activating enzyme E1, inactive adenylation domain, subdomain 1"/>
    <property type="match status" value="1"/>
</dbReference>
<dbReference type="Gene3D" id="3.10.290.60">
    <property type="entry name" value="Ubiquitin-activating enzyme E1, UFD domain"/>
    <property type="match status" value="1"/>
</dbReference>
<dbReference type="FunFam" id="1.10.10.2660:FF:000001">
    <property type="entry name" value="Ubiquitin-activating enzyme E1 1"/>
    <property type="match status" value="1"/>
</dbReference>
<keyword evidence="9 12" id="KW-0067">ATP-binding</keyword>
<evidence type="ECO:0000256" key="7">
    <source>
        <dbReference type="ARBA" id="ARBA00022741"/>
    </source>
</evidence>